<dbReference type="SUPFAM" id="SSF52540">
    <property type="entry name" value="P-loop containing nucleoside triphosphate hydrolases"/>
    <property type="match status" value="1"/>
</dbReference>
<proteinExistence type="predicted"/>
<dbReference type="AlphaFoldDB" id="A0A1M3TKQ5"/>
<dbReference type="InterPro" id="IPR003593">
    <property type="entry name" value="AAA+_ATPase"/>
</dbReference>
<dbReference type="Pfam" id="PF22942">
    <property type="entry name" value="DUF7025"/>
    <property type="match status" value="1"/>
</dbReference>
<gene>
    <name evidence="3" type="ORF">ASPFODRAFT_132087</name>
</gene>
<dbReference type="GO" id="GO:0005524">
    <property type="term" value="F:ATP binding"/>
    <property type="evidence" value="ECO:0007669"/>
    <property type="project" value="InterPro"/>
</dbReference>
<feature type="compositionally biased region" description="Polar residues" evidence="1">
    <location>
        <begin position="954"/>
        <end position="964"/>
    </location>
</feature>
<protein>
    <recommendedName>
        <fullName evidence="2">AAA+ ATPase domain-containing protein</fullName>
    </recommendedName>
</protein>
<feature type="compositionally biased region" description="Low complexity" evidence="1">
    <location>
        <begin position="1047"/>
        <end position="1081"/>
    </location>
</feature>
<dbReference type="SMART" id="SM00382">
    <property type="entry name" value="AAA"/>
    <property type="match status" value="1"/>
</dbReference>
<feature type="compositionally biased region" description="Low complexity" evidence="1">
    <location>
        <begin position="1013"/>
        <end position="1033"/>
    </location>
</feature>
<dbReference type="Gene3D" id="3.40.50.300">
    <property type="entry name" value="P-loop containing nucleotide triphosphate hydrolases"/>
    <property type="match status" value="1"/>
</dbReference>
<reference evidence="4" key="1">
    <citation type="journal article" date="2017" name="Genome Biol.">
        <title>Comparative genomics reveals high biological diversity and specific adaptations in the industrially and medically important fungal genus Aspergillus.</title>
        <authorList>
            <person name="de Vries R.P."/>
            <person name="Riley R."/>
            <person name="Wiebenga A."/>
            <person name="Aguilar-Osorio G."/>
            <person name="Amillis S."/>
            <person name="Uchima C.A."/>
            <person name="Anderluh G."/>
            <person name="Asadollahi M."/>
            <person name="Askin M."/>
            <person name="Barry K."/>
            <person name="Battaglia E."/>
            <person name="Bayram O."/>
            <person name="Benocci T."/>
            <person name="Braus-Stromeyer S.A."/>
            <person name="Caldana C."/>
            <person name="Canovas D."/>
            <person name="Cerqueira G.C."/>
            <person name="Chen F."/>
            <person name="Chen W."/>
            <person name="Choi C."/>
            <person name="Clum A."/>
            <person name="Dos Santos R.A."/>
            <person name="Damasio A.R."/>
            <person name="Diallinas G."/>
            <person name="Emri T."/>
            <person name="Fekete E."/>
            <person name="Flipphi M."/>
            <person name="Freyberg S."/>
            <person name="Gallo A."/>
            <person name="Gournas C."/>
            <person name="Habgood R."/>
            <person name="Hainaut M."/>
            <person name="Harispe M.L."/>
            <person name="Henrissat B."/>
            <person name="Hilden K.S."/>
            <person name="Hope R."/>
            <person name="Hossain A."/>
            <person name="Karabika E."/>
            <person name="Karaffa L."/>
            <person name="Karanyi Z."/>
            <person name="Krasevec N."/>
            <person name="Kuo A."/>
            <person name="Kusch H."/>
            <person name="LaButti K."/>
            <person name="Lagendijk E.L."/>
            <person name="Lapidus A."/>
            <person name="Levasseur A."/>
            <person name="Lindquist E."/>
            <person name="Lipzen A."/>
            <person name="Logrieco A.F."/>
            <person name="MacCabe A."/>
            <person name="Maekelae M.R."/>
            <person name="Malavazi I."/>
            <person name="Melin P."/>
            <person name="Meyer V."/>
            <person name="Mielnichuk N."/>
            <person name="Miskei M."/>
            <person name="Molnar A.P."/>
            <person name="Mule G."/>
            <person name="Ngan C.Y."/>
            <person name="Orejas M."/>
            <person name="Orosz E."/>
            <person name="Ouedraogo J.P."/>
            <person name="Overkamp K.M."/>
            <person name="Park H.-S."/>
            <person name="Perrone G."/>
            <person name="Piumi F."/>
            <person name="Punt P.J."/>
            <person name="Ram A.F."/>
            <person name="Ramon A."/>
            <person name="Rauscher S."/>
            <person name="Record E."/>
            <person name="Riano-Pachon D.M."/>
            <person name="Robert V."/>
            <person name="Roehrig J."/>
            <person name="Ruller R."/>
            <person name="Salamov A."/>
            <person name="Salih N.S."/>
            <person name="Samson R.A."/>
            <person name="Sandor E."/>
            <person name="Sanguinetti M."/>
            <person name="Schuetze T."/>
            <person name="Sepcic K."/>
            <person name="Shelest E."/>
            <person name="Sherlock G."/>
            <person name="Sophianopoulou V."/>
            <person name="Squina F.M."/>
            <person name="Sun H."/>
            <person name="Susca A."/>
            <person name="Todd R.B."/>
            <person name="Tsang A."/>
            <person name="Unkles S.E."/>
            <person name="van de Wiele N."/>
            <person name="van Rossen-Uffink D."/>
            <person name="Oliveira J.V."/>
            <person name="Vesth T.C."/>
            <person name="Visser J."/>
            <person name="Yu J.-H."/>
            <person name="Zhou M."/>
            <person name="Andersen M.R."/>
            <person name="Archer D.B."/>
            <person name="Baker S.E."/>
            <person name="Benoit I."/>
            <person name="Brakhage A.A."/>
            <person name="Braus G.H."/>
            <person name="Fischer R."/>
            <person name="Frisvad J.C."/>
            <person name="Goldman G.H."/>
            <person name="Houbraken J."/>
            <person name="Oakley B."/>
            <person name="Pocsi I."/>
            <person name="Scazzocchio C."/>
            <person name="Seiboth B."/>
            <person name="vanKuyk P.A."/>
            <person name="Wortman J."/>
            <person name="Dyer P.S."/>
            <person name="Grigoriev I.V."/>
        </authorList>
    </citation>
    <scope>NUCLEOTIDE SEQUENCE [LARGE SCALE GENOMIC DNA]</scope>
    <source>
        <strain evidence="4">CBS 106.47</strain>
    </source>
</reference>
<evidence type="ECO:0000313" key="3">
    <source>
        <dbReference type="EMBL" id="OJZ87351.1"/>
    </source>
</evidence>
<dbReference type="EMBL" id="KV878240">
    <property type="protein sequence ID" value="OJZ87351.1"/>
    <property type="molecule type" value="Genomic_DNA"/>
</dbReference>
<evidence type="ECO:0000256" key="1">
    <source>
        <dbReference type="SAM" id="MobiDB-lite"/>
    </source>
</evidence>
<dbReference type="PANTHER" id="PTHR46411">
    <property type="entry name" value="FAMILY ATPASE, PUTATIVE-RELATED"/>
    <property type="match status" value="1"/>
</dbReference>
<accession>A0A1M3TKQ5</accession>
<dbReference type="VEuPathDB" id="FungiDB:ASPFODRAFT_132087"/>
<dbReference type="InterPro" id="IPR056599">
    <property type="entry name" value="AAA_lid_fung"/>
</dbReference>
<dbReference type="InterPro" id="IPR003959">
    <property type="entry name" value="ATPase_AAA_core"/>
</dbReference>
<feature type="domain" description="AAA+ ATPase" evidence="2">
    <location>
        <begin position="654"/>
        <end position="781"/>
    </location>
</feature>
<feature type="region of interest" description="Disordered" evidence="1">
    <location>
        <begin position="1"/>
        <end position="27"/>
    </location>
</feature>
<dbReference type="CDD" id="cd19481">
    <property type="entry name" value="RecA-like_protease"/>
    <property type="match status" value="1"/>
</dbReference>
<dbReference type="GO" id="GO:0016887">
    <property type="term" value="F:ATP hydrolysis activity"/>
    <property type="evidence" value="ECO:0007669"/>
    <property type="project" value="InterPro"/>
</dbReference>
<feature type="compositionally biased region" description="Polar residues" evidence="1">
    <location>
        <begin position="1001"/>
        <end position="1012"/>
    </location>
</feature>
<name>A0A1M3TKQ5_ASPLC</name>
<feature type="region of interest" description="Disordered" evidence="1">
    <location>
        <begin position="34"/>
        <end position="53"/>
    </location>
</feature>
<feature type="compositionally biased region" description="Polar residues" evidence="1">
    <location>
        <begin position="1"/>
        <end position="13"/>
    </location>
</feature>
<feature type="compositionally biased region" description="Polar residues" evidence="1">
    <location>
        <begin position="34"/>
        <end position="52"/>
    </location>
</feature>
<dbReference type="InterPro" id="IPR054289">
    <property type="entry name" value="DUF7025"/>
</dbReference>
<feature type="compositionally biased region" description="Polar residues" evidence="1">
    <location>
        <begin position="1034"/>
        <end position="1046"/>
    </location>
</feature>
<dbReference type="Pfam" id="PF00004">
    <property type="entry name" value="AAA"/>
    <property type="match status" value="1"/>
</dbReference>
<sequence length="1091" mass="122886">MISADSTEQNTGGNVRVATVPDSNISTQMNLPLQSSRARVNGSEDQSSQADKSNLDIISRAAVEEWYKENRLSAYQFATLKTEADNIRQIRSYDWGEMLDKISSTLSEEMHKLEARDGSLAKLLYGEEKESESSSKYIIIPEARYLPWGKAAKGRGHPPEQYLLEIPYNEPSASDIQLMVRNHWGGIPHAGEATDGLSLTALPERICINPGALSRFLNVHLCKKDGNMYENSGLMILRPFKLLVYLDKAIRSQMKELENHRKQKKDLPEEAYIEALKTSPVDQMVLQMKAAGPVTFLDVPELTELLLNLRCLTQWMDKTLHPFQAQLAAIPEMVRFVDLWFLFSQGSLVYIKGSFPPQKIWKVVQRTGGRRYLGESERINEQGIGTWAPFVLDCFYLDFDGSQFVPIFRQFKISGFDGVQGVKYLPILPLSVARQEGLTDKQYLMTRGRQFVDCTQKVLHLEYSGRCHYLTPMGQKLTDLVDEVPRSASCYSEQIDSDVIVDFARAFDEIPWWRPATSNHDFGKTDQAELGFARGTDNDGVWDKRLTDDFMEAQTRMWESWAKNGGGPTGEELLILPDRVFAFVLSTRRWACLRIGRGPNEVEQLRQREVTGNPWLKLRLPGGHEELIRSLIHSHFARQNSGGVHFDLMRNKGNGVTILLHGVPGVGKTSTAECVAISSGRPLLPVTCGDLGLTAGEVEEKLKEILRLAQDWGCIMLLDEADVFLAQRRAYDVERNALVSVFLRTLEYYEGILFLTTNRVGVFDEAFKSRIHMSLYYPPLNWQQTYEIWSGHIDEADRAGIVVDKGELTSFANRIFNAQLRPGSGPVWNGRQIRNAFQSALALASYNTQEGSKIELSTTYFHKVFTVSDNFSRYIWTTQNMQDDADRNRDAMIRRDDFNSNPSEGLYSQPPPQGTTFQPAYPQGGILQSTSSPFGHQTTQQMGGLGGGQTYMGNAQNFQASMQPMPNPLSQQIGQPFQQQQQQQQQQQLSSQSTLQPQFHVLSNRNTNNSYGLQQSQQQQQPSPQLTLQSQPQMPSNSGNSDNYTLQQVQPPQQQPQQAQFLSQPGTMASLTQTTTSQSALPTFGQPFGHS</sequence>
<feature type="compositionally biased region" description="Low complexity" evidence="1">
    <location>
        <begin position="968"/>
        <end position="998"/>
    </location>
</feature>
<feature type="region of interest" description="Disordered" evidence="1">
    <location>
        <begin position="895"/>
        <end position="1091"/>
    </location>
</feature>
<dbReference type="InterPro" id="IPR027417">
    <property type="entry name" value="P-loop_NTPase"/>
</dbReference>
<dbReference type="Pfam" id="PF23232">
    <property type="entry name" value="AAA_lid_13"/>
    <property type="match status" value="1"/>
</dbReference>
<dbReference type="Proteomes" id="UP000184063">
    <property type="component" value="Unassembled WGS sequence"/>
</dbReference>
<dbReference type="PANTHER" id="PTHR46411:SF2">
    <property type="entry name" value="AAA+ ATPASE DOMAIN-CONTAINING PROTEIN"/>
    <property type="match status" value="1"/>
</dbReference>
<organism evidence="3 4">
    <name type="scientific">Aspergillus luchuensis (strain CBS 106.47)</name>
    <dbReference type="NCBI Taxonomy" id="1137211"/>
    <lineage>
        <taxon>Eukaryota</taxon>
        <taxon>Fungi</taxon>
        <taxon>Dikarya</taxon>
        <taxon>Ascomycota</taxon>
        <taxon>Pezizomycotina</taxon>
        <taxon>Eurotiomycetes</taxon>
        <taxon>Eurotiomycetidae</taxon>
        <taxon>Eurotiales</taxon>
        <taxon>Aspergillaceae</taxon>
        <taxon>Aspergillus</taxon>
        <taxon>Aspergillus subgen. Circumdati</taxon>
    </lineage>
</organism>
<evidence type="ECO:0000313" key="4">
    <source>
        <dbReference type="Proteomes" id="UP000184063"/>
    </source>
</evidence>
<evidence type="ECO:0000259" key="2">
    <source>
        <dbReference type="SMART" id="SM00382"/>
    </source>
</evidence>
<dbReference type="OrthoDB" id="10042665at2759"/>